<name>A0A2N6NAV4_BEABA</name>
<evidence type="ECO:0000313" key="1">
    <source>
        <dbReference type="EMBL" id="PMB64395.1"/>
    </source>
</evidence>
<protein>
    <submittedName>
        <fullName evidence="1">Uncharacterized protein</fullName>
    </submittedName>
</protein>
<dbReference type="EMBL" id="MRVG01000013">
    <property type="protein sequence ID" value="PMB64395.1"/>
    <property type="molecule type" value="Genomic_DNA"/>
</dbReference>
<dbReference type="AlphaFoldDB" id="A0A2N6NAV4"/>
<organism evidence="1 2">
    <name type="scientific">Beauveria bassiana</name>
    <name type="common">White muscardine disease fungus</name>
    <name type="synonym">Tritirachium shiotae</name>
    <dbReference type="NCBI Taxonomy" id="176275"/>
    <lineage>
        <taxon>Eukaryota</taxon>
        <taxon>Fungi</taxon>
        <taxon>Dikarya</taxon>
        <taxon>Ascomycota</taxon>
        <taxon>Pezizomycotina</taxon>
        <taxon>Sordariomycetes</taxon>
        <taxon>Hypocreomycetidae</taxon>
        <taxon>Hypocreales</taxon>
        <taxon>Cordycipitaceae</taxon>
        <taxon>Beauveria</taxon>
    </lineage>
</organism>
<evidence type="ECO:0000313" key="2">
    <source>
        <dbReference type="Proteomes" id="UP000235728"/>
    </source>
</evidence>
<sequence length="98" mass="10954">MHPPPQFPPWPATQITINQISDAIRTWAALFVEPYGYCVCGQYTFHGICGHIVHEELLLCGATTTASGMVRCCHILTPEYLCQGYIIKMICETCFDDA</sequence>
<comment type="caution">
    <text evidence="1">The sequence shown here is derived from an EMBL/GenBank/DDBJ whole genome shotgun (WGS) entry which is preliminary data.</text>
</comment>
<accession>A0A2N6NAV4</accession>
<dbReference type="Proteomes" id="UP000235728">
    <property type="component" value="Unassembled WGS sequence"/>
</dbReference>
<proteinExistence type="predicted"/>
<reference evidence="1 2" key="1">
    <citation type="journal article" date="2016" name="Appl. Microbiol. Biotechnol.">
        <title>Characterization of T-DNA insertion mutants with decreased virulence in the entomopathogenic fungus Beauveria bassiana JEF-007.</title>
        <authorList>
            <person name="Kim S."/>
            <person name="Lee S.J."/>
            <person name="Nai Y.S."/>
            <person name="Yu J.S."/>
            <person name="Lee M.R."/>
            <person name="Yang Y.T."/>
            <person name="Kim J.S."/>
        </authorList>
    </citation>
    <scope>NUCLEOTIDE SEQUENCE [LARGE SCALE GENOMIC DNA]</scope>
    <source>
        <strain evidence="1 2">JEF-007</strain>
    </source>
</reference>
<gene>
    <name evidence="1" type="ORF">BM221_009783</name>
</gene>